<dbReference type="PANTHER" id="PTHR24291">
    <property type="entry name" value="CYTOCHROME P450 FAMILY 4"/>
    <property type="match status" value="1"/>
</dbReference>
<evidence type="ECO:0000256" key="8">
    <source>
        <dbReference type="ARBA" id="ARBA00023033"/>
    </source>
</evidence>
<dbReference type="PANTHER" id="PTHR24291:SF105">
    <property type="entry name" value="CYTOCHROME P450 4P1-RELATED"/>
    <property type="match status" value="1"/>
</dbReference>
<comment type="similarity">
    <text evidence="3 10">Belongs to the cytochrome P450 family.</text>
</comment>
<comment type="function">
    <text evidence="2">May be involved in the metabolism of insect hormones and in the breakdown of synthetic insecticides.</text>
</comment>
<organism evidence="11 12">
    <name type="scientific">Vanessa tameamea</name>
    <name type="common">Kamehameha butterfly</name>
    <dbReference type="NCBI Taxonomy" id="334116"/>
    <lineage>
        <taxon>Eukaryota</taxon>
        <taxon>Metazoa</taxon>
        <taxon>Ecdysozoa</taxon>
        <taxon>Arthropoda</taxon>
        <taxon>Hexapoda</taxon>
        <taxon>Insecta</taxon>
        <taxon>Pterygota</taxon>
        <taxon>Neoptera</taxon>
        <taxon>Endopterygota</taxon>
        <taxon>Lepidoptera</taxon>
        <taxon>Glossata</taxon>
        <taxon>Ditrysia</taxon>
        <taxon>Papilionoidea</taxon>
        <taxon>Nymphalidae</taxon>
        <taxon>Nymphalinae</taxon>
        <taxon>Vanessa</taxon>
    </lineage>
</organism>
<dbReference type="OMA" id="RNTHIHI"/>
<dbReference type="InterPro" id="IPR017972">
    <property type="entry name" value="Cyt_P450_CS"/>
</dbReference>
<keyword evidence="4 9" id="KW-0349">Heme</keyword>
<dbReference type="Gene3D" id="1.10.630.10">
    <property type="entry name" value="Cytochrome P450"/>
    <property type="match status" value="1"/>
</dbReference>
<evidence type="ECO:0000256" key="1">
    <source>
        <dbReference type="ARBA" id="ARBA00001971"/>
    </source>
</evidence>
<evidence type="ECO:0000313" key="11">
    <source>
        <dbReference type="Proteomes" id="UP001652626"/>
    </source>
</evidence>
<dbReference type="GO" id="GO:0020037">
    <property type="term" value="F:heme binding"/>
    <property type="evidence" value="ECO:0007669"/>
    <property type="project" value="InterPro"/>
</dbReference>
<name>A0A8B8I2Q5_VANTA</name>
<evidence type="ECO:0000313" key="12">
    <source>
        <dbReference type="RefSeq" id="XP_026491363.2"/>
    </source>
</evidence>
<sequence length="316" mass="36941">MGTSMHESIESVASKYSRAIEEVGKAIIERMCRIWLHVDYIYKWSNIFKAQEAALKDLHTFTTSIINERRTYLQENGIETFEDEESNGKKGRLAMLDLLLEKEKVGDIDVDGIREEVDTFMFEGHDTTAQALTFLIMTIANEPRVQEKIYEELRNIFKGNQNTPTTDELNEMKYLECCIKESLRLYPSVPIILRYLTEEITIGGYIIPRNTHIHISIYDLHRRADLYPEPERFIPERFLPEACAKRHPYAYIPFSAGPRNCIGQKFVMLEMKTLVSSLLRKYRLEAVTKPSDLKFRTDILLRTNNESIYVNFFNRC</sequence>
<dbReference type="OrthoDB" id="1470350at2759"/>
<evidence type="ECO:0000256" key="6">
    <source>
        <dbReference type="ARBA" id="ARBA00023002"/>
    </source>
</evidence>
<keyword evidence="6 10" id="KW-0560">Oxidoreductase</keyword>
<evidence type="ECO:0000256" key="2">
    <source>
        <dbReference type="ARBA" id="ARBA00003690"/>
    </source>
</evidence>
<evidence type="ECO:0000256" key="7">
    <source>
        <dbReference type="ARBA" id="ARBA00023004"/>
    </source>
</evidence>
<keyword evidence="8 10" id="KW-0503">Monooxygenase</keyword>
<dbReference type="PRINTS" id="PR00463">
    <property type="entry name" value="EP450I"/>
</dbReference>
<dbReference type="AlphaFoldDB" id="A0A8B8I2Q5"/>
<dbReference type="GO" id="GO:0016705">
    <property type="term" value="F:oxidoreductase activity, acting on paired donors, with incorporation or reduction of molecular oxygen"/>
    <property type="evidence" value="ECO:0007669"/>
    <property type="project" value="InterPro"/>
</dbReference>
<dbReference type="RefSeq" id="XP_026491363.2">
    <property type="nucleotide sequence ID" value="XM_026635578.2"/>
</dbReference>
<keyword evidence="11" id="KW-1185">Reference proteome</keyword>
<dbReference type="GeneID" id="113397266"/>
<dbReference type="Proteomes" id="UP001652626">
    <property type="component" value="Chromosome 10"/>
</dbReference>
<dbReference type="GO" id="GO:0005506">
    <property type="term" value="F:iron ion binding"/>
    <property type="evidence" value="ECO:0007669"/>
    <property type="project" value="InterPro"/>
</dbReference>
<dbReference type="InterPro" id="IPR002401">
    <property type="entry name" value="Cyt_P450_E_grp-I"/>
</dbReference>
<dbReference type="InterPro" id="IPR001128">
    <property type="entry name" value="Cyt_P450"/>
</dbReference>
<evidence type="ECO:0000256" key="10">
    <source>
        <dbReference type="RuleBase" id="RU000461"/>
    </source>
</evidence>
<gene>
    <name evidence="12" type="primary">LOC113397266</name>
</gene>
<feature type="binding site" description="axial binding residue" evidence="9">
    <location>
        <position position="261"/>
    </location>
    <ligand>
        <name>heme</name>
        <dbReference type="ChEBI" id="CHEBI:30413"/>
    </ligand>
    <ligandPart>
        <name>Fe</name>
        <dbReference type="ChEBI" id="CHEBI:18248"/>
    </ligandPart>
</feature>
<evidence type="ECO:0000256" key="5">
    <source>
        <dbReference type="ARBA" id="ARBA00022723"/>
    </source>
</evidence>
<dbReference type="PROSITE" id="PS00086">
    <property type="entry name" value="CYTOCHROME_P450"/>
    <property type="match status" value="1"/>
</dbReference>
<dbReference type="InterPro" id="IPR036396">
    <property type="entry name" value="Cyt_P450_sf"/>
</dbReference>
<dbReference type="SUPFAM" id="SSF48264">
    <property type="entry name" value="Cytochrome P450"/>
    <property type="match status" value="1"/>
</dbReference>
<evidence type="ECO:0000256" key="4">
    <source>
        <dbReference type="ARBA" id="ARBA00022617"/>
    </source>
</evidence>
<keyword evidence="7 9" id="KW-0408">Iron</keyword>
<dbReference type="Pfam" id="PF00067">
    <property type="entry name" value="p450"/>
    <property type="match status" value="1"/>
</dbReference>
<evidence type="ECO:0000256" key="3">
    <source>
        <dbReference type="ARBA" id="ARBA00010617"/>
    </source>
</evidence>
<dbReference type="GO" id="GO:0004497">
    <property type="term" value="F:monooxygenase activity"/>
    <property type="evidence" value="ECO:0007669"/>
    <property type="project" value="UniProtKB-KW"/>
</dbReference>
<proteinExistence type="inferred from homology"/>
<comment type="cofactor">
    <cofactor evidence="1 9">
        <name>heme</name>
        <dbReference type="ChEBI" id="CHEBI:30413"/>
    </cofactor>
</comment>
<keyword evidence="5 9" id="KW-0479">Metal-binding</keyword>
<reference evidence="12" key="1">
    <citation type="submission" date="2025-08" db="UniProtKB">
        <authorList>
            <consortium name="RefSeq"/>
        </authorList>
    </citation>
    <scope>IDENTIFICATION</scope>
    <source>
        <tissue evidence="12">Whole body</tissue>
    </source>
</reference>
<dbReference type="PRINTS" id="PR00385">
    <property type="entry name" value="P450"/>
</dbReference>
<protein>
    <submittedName>
        <fullName evidence="12">Cytochrome P450 4C1-like</fullName>
    </submittedName>
</protein>
<evidence type="ECO:0000256" key="9">
    <source>
        <dbReference type="PIRSR" id="PIRSR602401-1"/>
    </source>
</evidence>
<accession>A0A8B8I2Q5</accession>
<dbReference type="InterPro" id="IPR050196">
    <property type="entry name" value="Cytochrome_P450_Monoox"/>
</dbReference>